<name>A0A2J5I559_9EURO</name>
<reference evidence="4" key="1">
    <citation type="submission" date="2017-12" db="EMBL/GenBank/DDBJ databases">
        <authorList>
            <consortium name="DOE Joint Genome Institute"/>
            <person name="Mondo S.J."/>
            <person name="Kjaerbolling I."/>
            <person name="Vesth T.C."/>
            <person name="Frisvad J.C."/>
            <person name="Nybo J.L."/>
            <person name="Theobald S."/>
            <person name="Kuo A."/>
            <person name="Bowyer P."/>
            <person name="Matsuda Y."/>
            <person name="Lyhne E.K."/>
            <person name="Kogle M.E."/>
            <person name="Clum A."/>
            <person name="Lipzen A."/>
            <person name="Salamov A."/>
            <person name="Ngan C.Y."/>
            <person name="Daum C."/>
            <person name="Chiniquy J."/>
            <person name="Barry K."/>
            <person name="LaButti K."/>
            <person name="Haridas S."/>
            <person name="Simmons B.A."/>
            <person name="Magnuson J.K."/>
            <person name="Mortensen U.H."/>
            <person name="Larsen T.O."/>
            <person name="Grigoriev I.V."/>
            <person name="Baker S.E."/>
            <person name="Andersen M.R."/>
            <person name="Nordberg H.P."/>
            <person name="Cantor M.N."/>
            <person name="Hua S.X."/>
        </authorList>
    </citation>
    <scope>NUCLEOTIDE SEQUENCE [LARGE SCALE GENOMIC DNA]</scope>
    <source>
        <strain evidence="4">IBT 19404</strain>
    </source>
</reference>
<keyword evidence="4" id="KW-1185">Reference proteome</keyword>
<feature type="compositionally biased region" description="Polar residues" evidence="1">
    <location>
        <begin position="22"/>
        <end position="35"/>
    </location>
</feature>
<sequence length="212" mass="23008">MQTPLTTLLFLLPLLSNALPAQDSNPNPQSETRITPKQIEAIAPKSKSCDSAPSKDECATAAQAAPAISASFDKYKVHSRAEQAAVIGLMAFESKEFQYNRNHSPGVPGQGTRNMQSPSYNKKYAASLPDIADAASQASDADKVLDLLVDNAEYDFGSGAWFLTTQCEKGVRQQLQSGSEEGWEAYLRDCVDTEANGERRAYWKKAVDALGK</sequence>
<dbReference type="Proteomes" id="UP000235023">
    <property type="component" value="Unassembled WGS sequence"/>
</dbReference>
<dbReference type="AlphaFoldDB" id="A0A2J5I559"/>
<protein>
    <recommendedName>
        <fullName evidence="5">Lysozyme-like domain-containing protein</fullName>
    </recommendedName>
</protein>
<evidence type="ECO:0000313" key="3">
    <source>
        <dbReference type="EMBL" id="PLN85080.1"/>
    </source>
</evidence>
<keyword evidence="2" id="KW-0732">Signal</keyword>
<evidence type="ECO:0000256" key="2">
    <source>
        <dbReference type="SAM" id="SignalP"/>
    </source>
</evidence>
<feature type="region of interest" description="Disordered" evidence="1">
    <location>
        <begin position="19"/>
        <end position="53"/>
    </location>
</feature>
<accession>A0A2J5I559</accession>
<evidence type="ECO:0000256" key="1">
    <source>
        <dbReference type="SAM" id="MobiDB-lite"/>
    </source>
</evidence>
<evidence type="ECO:0000313" key="4">
    <source>
        <dbReference type="Proteomes" id="UP000235023"/>
    </source>
</evidence>
<organism evidence="3 4">
    <name type="scientific">Aspergillus taichungensis</name>
    <dbReference type="NCBI Taxonomy" id="482145"/>
    <lineage>
        <taxon>Eukaryota</taxon>
        <taxon>Fungi</taxon>
        <taxon>Dikarya</taxon>
        <taxon>Ascomycota</taxon>
        <taxon>Pezizomycotina</taxon>
        <taxon>Eurotiomycetes</taxon>
        <taxon>Eurotiomycetidae</taxon>
        <taxon>Eurotiales</taxon>
        <taxon>Aspergillaceae</taxon>
        <taxon>Aspergillus</taxon>
        <taxon>Aspergillus subgen. Circumdati</taxon>
    </lineage>
</organism>
<feature type="signal peptide" evidence="2">
    <location>
        <begin position="1"/>
        <end position="18"/>
    </location>
</feature>
<dbReference type="OrthoDB" id="2349272at2759"/>
<evidence type="ECO:0008006" key="5">
    <source>
        <dbReference type="Google" id="ProtNLM"/>
    </source>
</evidence>
<gene>
    <name evidence="3" type="ORF">BDW42DRAFT_191162</name>
</gene>
<feature type="chain" id="PRO_5014412731" description="Lysozyme-like domain-containing protein" evidence="2">
    <location>
        <begin position="19"/>
        <end position="212"/>
    </location>
</feature>
<dbReference type="EMBL" id="KZ559507">
    <property type="protein sequence ID" value="PLN85080.1"/>
    <property type="molecule type" value="Genomic_DNA"/>
</dbReference>
<proteinExistence type="predicted"/>